<evidence type="ECO:0000256" key="1">
    <source>
        <dbReference type="SAM" id="MobiDB-lite"/>
    </source>
</evidence>
<dbReference type="SUPFAM" id="SSF56281">
    <property type="entry name" value="Metallo-hydrolase/oxidoreductase"/>
    <property type="match status" value="1"/>
</dbReference>
<reference evidence="3 4" key="1">
    <citation type="submission" date="2021-08" db="EMBL/GenBank/DDBJ databases">
        <title>Caldovatus sediminis gen. nov., sp. nov., a moderately thermophilic bacterium isolated from a hot spring.</title>
        <authorList>
            <person name="Hu C.-J."/>
            <person name="Li W.-J."/>
            <person name="Xian W.-D."/>
        </authorList>
    </citation>
    <scope>NUCLEOTIDE SEQUENCE [LARGE SCALE GENOMIC DNA]</scope>
    <source>
        <strain evidence="3 4">SYSU G05006</strain>
    </source>
</reference>
<evidence type="ECO:0000313" key="3">
    <source>
        <dbReference type="EMBL" id="MBW8271514.1"/>
    </source>
</evidence>
<dbReference type="InterPro" id="IPR001279">
    <property type="entry name" value="Metallo-B-lactamas"/>
</dbReference>
<dbReference type="Gene3D" id="3.60.15.10">
    <property type="entry name" value="Ribonuclease Z/Hydroxyacylglutathione hydrolase-like"/>
    <property type="match status" value="1"/>
</dbReference>
<dbReference type="InterPro" id="IPR036866">
    <property type="entry name" value="RibonucZ/Hydroxyglut_hydro"/>
</dbReference>
<protein>
    <submittedName>
        <fullName evidence="3">MBL fold metallo-hydrolase</fullName>
    </submittedName>
</protein>
<proteinExistence type="predicted"/>
<keyword evidence="4" id="KW-1185">Reference proteome</keyword>
<evidence type="ECO:0000259" key="2">
    <source>
        <dbReference type="SMART" id="SM00849"/>
    </source>
</evidence>
<accession>A0ABS7F7G4</accession>
<comment type="caution">
    <text evidence="3">The sequence shown here is derived from an EMBL/GenBank/DDBJ whole genome shotgun (WGS) entry which is preliminary data.</text>
</comment>
<dbReference type="SMART" id="SM00849">
    <property type="entry name" value="Lactamase_B"/>
    <property type="match status" value="1"/>
</dbReference>
<dbReference type="EMBL" id="JAHZUY010000124">
    <property type="protein sequence ID" value="MBW8271514.1"/>
    <property type="molecule type" value="Genomic_DNA"/>
</dbReference>
<dbReference type="CDD" id="cd16279">
    <property type="entry name" value="metallo-hydrolase-like_MBL-fold"/>
    <property type="match status" value="1"/>
</dbReference>
<name>A0ABS7F7G4_9PROT</name>
<evidence type="ECO:0000313" key="4">
    <source>
        <dbReference type="Proteomes" id="UP001519924"/>
    </source>
</evidence>
<organism evidence="3 4">
    <name type="scientific">Caldovatus aquaticus</name>
    <dbReference type="NCBI Taxonomy" id="2865671"/>
    <lineage>
        <taxon>Bacteria</taxon>
        <taxon>Pseudomonadati</taxon>
        <taxon>Pseudomonadota</taxon>
        <taxon>Alphaproteobacteria</taxon>
        <taxon>Acetobacterales</taxon>
        <taxon>Roseomonadaceae</taxon>
        <taxon>Caldovatus</taxon>
    </lineage>
</organism>
<dbReference type="PANTHER" id="PTHR42663">
    <property type="entry name" value="HYDROLASE C777.06C-RELATED-RELATED"/>
    <property type="match status" value="1"/>
</dbReference>
<feature type="region of interest" description="Disordered" evidence="1">
    <location>
        <begin position="1"/>
        <end position="26"/>
    </location>
</feature>
<dbReference type="PANTHER" id="PTHR42663:SF6">
    <property type="entry name" value="HYDROLASE C777.06C-RELATED"/>
    <property type="match status" value="1"/>
</dbReference>
<feature type="domain" description="Metallo-beta-lactamase" evidence="2">
    <location>
        <begin position="26"/>
        <end position="205"/>
    </location>
</feature>
<sequence length="263" mass="28620">MPTLGGPDGHGNWGACDPAEPANRRTRSSIVIEAPDGRRLLVDAGPDLRAQFLAAGIARIDAVLFTHAHADHIMGIDELRAINRLIGRPLPVFATAETLAVLRRRFDYAFLPPTPGFYRPCLEPVPVRAGEALTVAGIALTLLRLDHAVMETLGLRADGFAYCTDVVRVPPETLEALHGLDTWVVGCFQRQPHKVHADLATVLGWVERLRPRRTVLTHMSHDLDYAMLRRTLPPGVEPGRDGLVLEIGGAEDAQALDSIAPGR</sequence>
<dbReference type="Proteomes" id="UP001519924">
    <property type="component" value="Unassembled WGS sequence"/>
</dbReference>
<gene>
    <name evidence="3" type="ORF">K1J50_18740</name>
</gene>
<feature type="compositionally biased region" description="Gly residues" evidence="1">
    <location>
        <begin position="1"/>
        <end position="12"/>
    </location>
</feature>
<dbReference type="Pfam" id="PF12706">
    <property type="entry name" value="Lactamase_B_2"/>
    <property type="match status" value="1"/>
</dbReference>